<evidence type="ECO:0000259" key="1">
    <source>
        <dbReference type="Pfam" id="PF03732"/>
    </source>
</evidence>
<reference evidence="2" key="1">
    <citation type="submission" date="2023-07" db="EMBL/GenBank/DDBJ databases">
        <authorList>
            <consortium name="CYATHOMIX"/>
        </authorList>
    </citation>
    <scope>NUCLEOTIDE SEQUENCE</scope>
    <source>
        <strain evidence="2">N/A</strain>
    </source>
</reference>
<evidence type="ECO:0000313" key="2">
    <source>
        <dbReference type="EMBL" id="CAJ0606462.1"/>
    </source>
</evidence>
<name>A0AA36HA37_CYLNA</name>
<evidence type="ECO:0000313" key="3">
    <source>
        <dbReference type="Proteomes" id="UP001176961"/>
    </source>
</evidence>
<keyword evidence="3" id="KW-1185">Reference proteome</keyword>
<dbReference type="Pfam" id="PF03732">
    <property type="entry name" value="Retrotrans_gag"/>
    <property type="match status" value="1"/>
</dbReference>
<sequence>MTSPEVSVLTQTYGGLTLGKLAPKHIDYFLDDNTQDFNKWHRQFEDLIRNSIVPLPEQCKVNALYASLREDARDIIEEMPPEDKNSYEKVVAFLRTHFEYPQFRALARQELSNCRQKEDEDVHSFSNRIRRAVQKLLKGAPKEMVQDRLLEEFVERLRPELKFHIKSLDPATFDEALRKARTYESLCNQMADVMVYHPVKKEESHHPTTTGLEML</sequence>
<feature type="domain" description="Retrotransposon gag" evidence="1">
    <location>
        <begin position="67"/>
        <end position="150"/>
    </location>
</feature>
<dbReference type="Proteomes" id="UP001176961">
    <property type="component" value="Unassembled WGS sequence"/>
</dbReference>
<organism evidence="2 3">
    <name type="scientific">Cylicocyclus nassatus</name>
    <name type="common">Nematode worm</name>
    <dbReference type="NCBI Taxonomy" id="53992"/>
    <lineage>
        <taxon>Eukaryota</taxon>
        <taxon>Metazoa</taxon>
        <taxon>Ecdysozoa</taxon>
        <taxon>Nematoda</taxon>
        <taxon>Chromadorea</taxon>
        <taxon>Rhabditida</taxon>
        <taxon>Rhabditina</taxon>
        <taxon>Rhabditomorpha</taxon>
        <taxon>Strongyloidea</taxon>
        <taxon>Strongylidae</taxon>
        <taxon>Cylicocyclus</taxon>
    </lineage>
</organism>
<protein>
    <recommendedName>
        <fullName evidence="1">Retrotransposon gag domain-containing protein</fullName>
    </recommendedName>
</protein>
<proteinExistence type="predicted"/>
<dbReference type="PANTHER" id="PTHR33223">
    <property type="entry name" value="CCHC-TYPE DOMAIN-CONTAINING PROTEIN"/>
    <property type="match status" value="1"/>
</dbReference>
<gene>
    <name evidence="2" type="ORF">CYNAS_LOCUS18445</name>
</gene>
<dbReference type="PANTHER" id="PTHR33223:SF6">
    <property type="entry name" value="CCHC-TYPE DOMAIN-CONTAINING PROTEIN"/>
    <property type="match status" value="1"/>
</dbReference>
<dbReference type="EMBL" id="CATQJL010000316">
    <property type="protein sequence ID" value="CAJ0606462.1"/>
    <property type="molecule type" value="Genomic_DNA"/>
</dbReference>
<comment type="caution">
    <text evidence="2">The sequence shown here is derived from an EMBL/GenBank/DDBJ whole genome shotgun (WGS) entry which is preliminary data.</text>
</comment>
<dbReference type="AlphaFoldDB" id="A0AA36HA37"/>
<dbReference type="InterPro" id="IPR005162">
    <property type="entry name" value="Retrotrans_gag_dom"/>
</dbReference>
<accession>A0AA36HA37</accession>